<organism evidence="14 15">
    <name type="scientific">Anas platyrhynchos</name>
    <name type="common">Mallard</name>
    <name type="synonym">Anas boschas</name>
    <dbReference type="NCBI Taxonomy" id="8839"/>
    <lineage>
        <taxon>Eukaryota</taxon>
        <taxon>Metazoa</taxon>
        <taxon>Chordata</taxon>
        <taxon>Craniata</taxon>
        <taxon>Vertebrata</taxon>
        <taxon>Euteleostomi</taxon>
        <taxon>Archelosauria</taxon>
        <taxon>Archosauria</taxon>
        <taxon>Dinosauria</taxon>
        <taxon>Saurischia</taxon>
        <taxon>Theropoda</taxon>
        <taxon>Coelurosauria</taxon>
        <taxon>Aves</taxon>
        <taxon>Neognathae</taxon>
        <taxon>Galloanserae</taxon>
        <taxon>Anseriformes</taxon>
        <taxon>Anatidae</taxon>
        <taxon>Anatinae</taxon>
        <taxon>Anas</taxon>
    </lineage>
</organism>
<protein>
    <recommendedName>
        <fullName evidence="5 13">Inositol oxygenase</fullName>
        <ecNumber evidence="4 13">1.13.99.1</ecNumber>
    </recommendedName>
    <alternativeName>
        <fullName evidence="10 13">Myo-inositol oxygenase</fullName>
    </alternativeName>
</protein>
<dbReference type="EC" id="1.13.99.1" evidence="4 13"/>
<evidence type="ECO:0000256" key="3">
    <source>
        <dbReference type="ARBA" id="ARBA00005286"/>
    </source>
</evidence>
<reference evidence="14" key="2">
    <citation type="submission" date="2025-08" db="UniProtKB">
        <authorList>
            <consortium name="Ensembl"/>
        </authorList>
    </citation>
    <scope>IDENTIFICATION</scope>
</reference>
<evidence type="ECO:0000313" key="14">
    <source>
        <dbReference type="Ensembl" id="ENSAPLP00020016768.1"/>
    </source>
</evidence>
<name>A0A8B9T757_ANAPL</name>
<feature type="binding site" evidence="12">
    <location>
        <position position="78"/>
    </location>
    <ligand>
        <name>Fe cation</name>
        <dbReference type="ChEBI" id="CHEBI:24875"/>
        <label>1</label>
    </ligand>
</feature>
<keyword evidence="7 12" id="KW-0479">Metal-binding</keyword>
<sequence>MHTHQTVDFVRRKSAQYGGCSLRRMSVMEALELLDQLVDESDPDVDFPNSFHAYQTAEGIRRAHPDKDWFHLVGLLHDLGKVLALFGEPQVSGVTGGVLGRGATPGTAMGPPGTLVATPQWAVVGDTFPVGCKVQSSVVFSDSTFHQNPDSRDPRYSTECGMYQPHCGLENVLMSWGHDEYMYRVMKFNNFALPKEAFYMVRFHSFYPWHAHGDYGHLCSEEDLRMLPWVKELNKFDLYTKQEELPAVQELRGYYQSLIDKYCPGQLCW</sequence>
<dbReference type="Ensembl" id="ENSAPLT00020018106.1">
    <property type="protein sequence ID" value="ENSAPLP00020016768.1"/>
    <property type="gene ID" value="ENSAPLG00020012054.1"/>
</dbReference>
<dbReference type="GO" id="GO:0050113">
    <property type="term" value="F:inositol oxygenase activity"/>
    <property type="evidence" value="ECO:0007669"/>
    <property type="project" value="UniProtKB-UniRule"/>
</dbReference>
<evidence type="ECO:0000256" key="11">
    <source>
        <dbReference type="ARBA" id="ARBA00048271"/>
    </source>
</evidence>
<feature type="binding site" evidence="12">
    <location>
        <position position="52"/>
    </location>
    <ligand>
        <name>Fe cation</name>
        <dbReference type="ChEBI" id="CHEBI:24875"/>
        <label>1</label>
    </ligand>
</feature>
<evidence type="ECO:0000256" key="5">
    <source>
        <dbReference type="ARBA" id="ARBA00019269"/>
    </source>
</evidence>
<proteinExistence type="inferred from homology"/>
<comment type="catalytic activity">
    <reaction evidence="11 13">
        <text>myo-inositol + O2 = D-glucuronate + H2O + H(+)</text>
        <dbReference type="Rhea" id="RHEA:23696"/>
        <dbReference type="ChEBI" id="CHEBI:15377"/>
        <dbReference type="ChEBI" id="CHEBI:15378"/>
        <dbReference type="ChEBI" id="CHEBI:15379"/>
        <dbReference type="ChEBI" id="CHEBI:17268"/>
        <dbReference type="ChEBI" id="CHEBI:58720"/>
        <dbReference type="EC" id="1.13.99.1"/>
    </reaction>
</comment>
<keyword evidence="9 12" id="KW-0408">Iron</keyword>
<comment type="subcellular location">
    <subcellularLocation>
        <location evidence="1 13">Cytoplasm</location>
    </subcellularLocation>
</comment>
<feature type="binding site" evidence="12">
    <location>
        <position position="204"/>
    </location>
    <ligand>
        <name>Fe cation</name>
        <dbReference type="ChEBI" id="CHEBI:24875"/>
        <label>1</label>
    </ligand>
</feature>
<accession>A0A8B9T757</accession>
<reference evidence="14" key="3">
    <citation type="submission" date="2025-09" db="UniProtKB">
        <authorList>
            <consortium name="Ensembl"/>
        </authorList>
    </citation>
    <scope>IDENTIFICATION</scope>
</reference>
<evidence type="ECO:0000256" key="1">
    <source>
        <dbReference type="ARBA" id="ARBA00004496"/>
    </source>
</evidence>
<dbReference type="Proteomes" id="UP000694400">
    <property type="component" value="Chromosome 1"/>
</dbReference>
<evidence type="ECO:0000256" key="8">
    <source>
        <dbReference type="ARBA" id="ARBA00023002"/>
    </source>
</evidence>
<keyword evidence="8 13" id="KW-0560">Oxidoreductase</keyword>
<comment type="cofactor">
    <cofactor evidence="12 13">
        <name>Fe cation</name>
        <dbReference type="ChEBI" id="CHEBI:24875"/>
    </cofactor>
    <text evidence="12 13">Binds 2 iron ions per subunit.</text>
</comment>
<reference evidence="14" key="1">
    <citation type="submission" date="2019-08" db="EMBL/GenBank/DDBJ databases">
        <title>Three high-quality genomes provides insights into domestication of ducks.</title>
        <authorList>
            <person name="Hou Z.C."/>
            <person name="Zhu F."/>
            <person name="Yin Z.T."/>
            <person name="Zhang F."/>
        </authorList>
    </citation>
    <scope>NUCLEOTIDE SEQUENCE [LARGE SCALE GENOMIC DNA]</scope>
</reference>
<dbReference type="SUPFAM" id="SSF109604">
    <property type="entry name" value="HD-domain/PDEase-like"/>
    <property type="match status" value="2"/>
</dbReference>
<dbReference type="GO" id="GO:0019310">
    <property type="term" value="P:inositol catabolic process"/>
    <property type="evidence" value="ECO:0007669"/>
    <property type="project" value="UniProtKB-UniRule"/>
</dbReference>
<evidence type="ECO:0000256" key="12">
    <source>
        <dbReference type="PIRSR" id="PIRSR607828-2"/>
    </source>
</evidence>
<dbReference type="UniPathway" id="UPA00111">
    <property type="reaction ID" value="UER00527"/>
</dbReference>
<evidence type="ECO:0000256" key="13">
    <source>
        <dbReference type="RuleBase" id="RU367039"/>
    </source>
</evidence>
<evidence type="ECO:0000256" key="7">
    <source>
        <dbReference type="ARBA" id="ARBA00022723"/>
    </source>
</evidence>
<evidence type="ECO:0000256" key="10">
    <source>
        <dbReference type="ARBA" id="ARBA00029668"/>
    </source>
</evidence>
<evidence type="ECO:0000256" key="4">
    <source>
        <dbReference type="ARBA" id="ARBA00011919"/>
    </source>
</evidence>
<evidence type="ECO:0000256" key="2">
    <source>
        <dbReference type="ARBA" id="ARBA00005167"/>
    </source>
</evidence>
<feature type="binding site" evidence="12">
    <location>
        <position position="237"/>
    </location>
    <ligand>
        <name>Fe cation</name>
        <dbReference type="ChEBI" id="CHEBI:24875"/>
        <label>1</label>
    </ligand>
</feature>
<evidence type="ECO:0000313" key="15">
    <source>
        <dbReference type="Proteomes" id="UP000694400"/>
    </source>
</evidence>
<keyword evidence="6 13" id="KW-0963">Cytoplasm</keyword>
<dbReference type="PANTHER" id="PTHR12588">
    <property type="entry name" value="MYOINOSITOL OXYGENASE"/>
    <property type="match status" value="1"/>
</dbReference>
<feature type="binding site" evidence="12">
    <location>
        <position position="178"/>
    </location>
    <ligand>
        <name>Fe cation</name>
        <dbReference type="ChEBI" id="CHEBI:24875"/>
        <label>1</label>
    </ligand>
</feature>
<evidence type="ECO:0000256" key="9">
    <source>
        <dbReference type="ARBA" id="ARBA00023004"/>
    </source>
</evidence>
<dbReference type="GO" id="GO:0005737">
    <property type="term" value="C:cytoplasm"/>
    <property type="evidence" value="ECO:0007669"/>
    <property type="project" value="UniProtKB-SubCell"/>
</dbReference>
<comment type="pathway">
    <text evidence="2 13">Polyol metabolism; myo-inositol degradation into D-glucuronate; D-glucuronate from myo-inositol: step 1/1.</text>
</comment>
<dbReference type="Pfam" id="PF05153">
    <property type="entry name" value="MIOX"/>
    <property type="match status" value="2"/>
</dbReference>
<dbReference type="PANTHER" id="PTHR12588:SF0">
    <property type="entry name" value="INOSITOL OXYGENASE"/>
    <property type="match status" value="1"/>
</dbReference>
<evidence type="ECO:0000256" key="6">
    <source>
        <dbReference type="ARBA" id="ARBA00022490"/>
    </source>
</evidence>
<feature type="binding site" evidence="12">
    <location>
        <position position="77"/>
    </location>
    <ligand>
        <name>Fe cation</name>
        <dbReference type="ChEBI" id="CHEBI:24875"/>
        <label>1</label>
    </ligand>
</feature>
<comment type="similarity">
    <text evidence="3 13">Belongs to the myo-inositol oxygenase family.</text>
</comment>
<dbReference type="AlphaFoldDB" id="A0A8B9T757"/>
<dbReference type="InterPro" id="IPR007828">
    <property type="entry name" value="Inositol_oxygenase"/>
</dbReference>
<dbReference type="GO" id="GO:0005506">
    <property type="term" value="F:iron ion binding"/>
    <property type="evidence" value="ECO:0007669"/>
    <property type="project" value="InterPro"/>
</dbReference>